<proteinExistence type="predicted"/>
<sequence length="65" mass="7502">MGATRHQRWATRQELANAIFDYIEAFYSPTRRHSKIDMLSPVEYERVLPAPGYGASRELPGCYAR</sequence>
<reference evidence="2" key="1">
    <citation type="submission" date="2022-10" db="EMBL/GenBank/DDBJ databases">
        <title>The complete genomes of actinobacterial strains from the NBC collection.</title>
        <authorList>
            <person name="Joergensen T.S."/>
            <person name="Alvarez Arevalo M."/>
            <person name="Sterndorff E.B."/>
            <person name="Faurdal D."/>
            <person name="Vuksanovic O."/>
            <person name="Mourched A.-S."/>
            <person name="Charusanti P."/>
            <person name="Shaw S."/>
            <person name="Blin K."/>
            <person name="Weber T."/>
        </authorList>
    </citation>
    <scope>NUCLEOTIDE SEQUENCE</scope>
    <source>
        <strain evidence="2">NBC_01482</strain>
    </source>
</reference>
<protein>
    <submittedName>
        <fullName evidence="2">IS3 family transposase</fullName>
    </submittedName>
</protein>
<evidence type="ECO:0000259" key="1">
    <source>
        <dbReference type="Pfam" id="PF13333"/>
    </source>
</evidence>
<dbReference type="EMBL" id="CP109441">
    <property type="protein sequence ID" value="WUV51407.1"/>
    <property type="molecule type" value="Genomic_DNA"/>
</dbReference>
<keyword evidence="3" id="KW-1185">Reference proteome</keyword>
<dbReference type="Proteomes" id="UP001432062">
    <property type="component" value="Chromosome"/>
</dbReference>
<gene>
    <name evidence="2" type="ORF">OG563_42775</name>
</gene>
<dbReference type="Pfam" id="PF13333">
    <property type="entry name" value="rve_2"/>
    <property type="match status" value="1"/>
</dbReference>
<accession>A0ABZ1Z787</accession>
<evidence type="ECO:0000313" key="3">
    <source>
        <dbReference type="Proteomes" id="UP001432062"/>
    </source>
</evidence>
<evidence type="ECO:0000313" key="2">
    <source>
        <dbReference type="EMBL" id="WUV51407.1"/>
    </source>
</evidence>
<feature type="domain" description="Integrase catalytic" evidence="1">
    <location>
        <begin position="6"/>
        <end position="45"/>
    </location>
</feature>
<name>A0ABZ1Z787_9NOCA</name>
<dbReference type="InterPro" id="IPR001584">
    <property type="entry name" value="Integrase_cat-core"/>
</dbReference>
<organism evidence="2 3">
    <name type="scientific">Nocardia vinacea</name>
    <dbReference type="NCBI Taxonomy" id="96468"/>
    <lineage>
        <taxon>Bacteria</taxon>
        <taxon>Bacillati</taxon>
        <taxon>Actinomycetota</taxon>
        <taxon>Actinomycetes</taxon>
        <taxon>Mycobacteriales</taxon>
        <taxon>Nocardiaceae</taxon>
        <taxon>Nocardia</taxon>
    </lineage>
</organism>